<dbReference type="Pfam" id="PF00270">
    <property type="entry name" value="DEAD"/>
    <property type="match status" value="1"/>
</dbReference>
<evidence type="ECO:0000256" key="2">
    <source>
        <dbReference type="ARBA" id="ARBA00022801"/>
    </source>
</evidence>
<dbReference type="InterPro" id="IPR027417">
    <property type="entry name" value="P-loop_NTPase"/>
</dbReference>
<evidence type="ECO:0000256" key="6">
    <source>
        <dbReference type="PROSITE-ProRule" id="PRU00552"/>
    </source>
</evidence>
<dbReference type="PROSITE" id="PS51195">
    <property type="entry name" value="Q_MOTIF"/>
    <property type="match status" value="1"/>
</dbReference>
<evidence type="ECO:0000313" key="12">
    <source>
        <dbReference type="Proteomes" id="UP000245627"/>
    </source>
</evidence>
<dbReference type="EMBL" id="QDKG01000001">
    <property type="protein sequence ID" value="PVH26740.1"/>
    <property type="molecule type" value="Genomic_DNA"/>
</dbReference>
<evidence type="ECO:0000313" key="11">
    <source>
        <dbReference type="EMBL" id="PVH26740.1"/>
    </source>
</evidence>
<dbReference type="Proteomes" id="UP000245627">
    <property type="component" value="Unassembled WGS sequence"/>
</dbReference>
<dbReference type="SMART" id="SM00490">
    <property type="entry name" value="HELICc"/>
    <property type="match status" value="1"/>
</dbReference>
<evidence type="ECO:0000259" key="8">
    <source>
        <dbReference type="PROSITE" id="PS51192"/>
    </source>
</evidence>
<protein>
    <submittedName>
        <fullName evidence="11">ATP-dependent RNA helicase</fullName>
    </submittedName>
</protein>
<dbReference type="CDD" id="cd00268">
    <property type="entry name" value="DEADc"/>
    <property type="match status" value="1"/>
</dbReference>
<feature type="compositionally biased region" description="Basic residues" evidence="7">
    <location>
        <begin position="386"/>
        <end position="399"/>
    </location>
</feature>
<feature type="short sequence motif" description="Q motif" evidence="6">
    <location>
        <begin position="1"/>
        <end position="29"/>
    </location>
</feature>
<evidence type="ECO:0000259" key="10">
    <source>
        <dbReference type="PROSITE" id="PS51195"/>
    </source>
</evidence>
<dbReference type="SUPFAM" id="SSF52540">
    <property type="entry name" value="P-loop containing nucleoside triphosphate hydrolases"/>
    <property type="match status" value="1"/>
</dbReference>
<evidence type="ECO:0000256" key="7">
    <source>
        <dbReference type="SAM" id="MobiDB-lite"/>
    </source>
</evidence>
<keyword evidence="3 11" id="KW-0347">Helicase</keyword>
<dbReference type="AlphaFoldDB" id="A0A2T8HMV4"/>
<sequence length="420" mass="46310">MKFTEFGFVSTLEEGLESMGFEVATPIQEQTVPVILANKDLIACAQTGTGKTAAYLLPILNKICTNPKEAVNTIILVPTRELALQIDQQIMGLAYFTGATSISVYGGGDGMGYEQQKRAIREGVNIIVATPGRLISHMSSGKFDFSQLEHLVLDEADTMLDMGFHDDILRIISYLPVKRQSLLFSATMPGKIRTLAKKILEEPQEINIAISKPSAGIDQHAYMAYDDQKGKLIRHILSNEDYTSIIVFASKKEIVKTLARDLSKSGIEAEGFHSDLEQAQRESIINKFRSKRLRVLIGTDVISRGIDIVGISLVVNYDVPPDPEDYVHRVGRTARASTTGTAITFINEKDQSRFARIESLIEYEIKKMPLPEGLGAGPTYNPKTGAPKKRNNFRKKKNNAKNGRPMSGGSSPNRTKSSES</sequence>
<evidence type="ECO:0000256" key="3">
    <source>
        <dbReference type="ARBA" id="ARBA00022806"/>
    </source>
</evidence>
<feature type="domain" description="DEAD-box RNA helicase Q" evidence="10">
    <location>
        <begin position="1"/>
        <end position="29"/>
    </location>
</feature>
<dbReference type="SMART" id="SM00487">
    <property type="entry name" value="DEXDc"/>
    <property type="match status" value="1"/>
</dbReference>
<feature type="domain" description="Helicase C-terminal" evidence="9">
    <location>
        <begin position="231"/>
        <end position="376"/>
    </location>
</feature>
<dbReference type="GO" id="GO:0005524">
    <property type="term" value="F:ATP binding"/>
    <property type="evidence" value="ECO:0007669"/>
    <property type="project" value="UniProtKB-KW"/>
</dbReference>
<evidence type="ECO:0000256" key="5">
    <source>
        <dbReference type="ARBA" id="ARBA00038437"/>
    </source>
</evidence>
<accession>A0A2T8HMV4</accession>
<feature type="region of interest" description="Disordered" evidence="7">
    <location>
        <begin position="371"/>
        <end position="420"/>
    </location>
</feature>
<dbReference type="PROSITE" id="PS51194">
    <property type="entry name" value="HELICASE_CTER"/>
    <property type="match status" value="1"/>
</dbReference>
<evidence type="ECO:0000256" key="1">
    <source>
        <dbReference type="ARBA" id="ARBA00022741"/>
    </source>
</evidence>
<dbReference type="GO" id="GO:0005829">
    <property type="term" value="C:cytosol"/>
    <property type="evidence" value="ECO:0007669"/>
    <property type="project" value="TreeGrafter"/>
</dbReference>
<organism evidence="11 12">
    <name type="scientific">Sphingobacterium corticibacter</name>
    <dbReference type="NCBI Taxonomy" id="2171749"/>
    <lineage>
        <taxon>Bacteria</taxon>
        <taxon>Pseudomonadati</taxon>
        <taxon>Bacteroidota</taxon>
        <taxon>Sphingobacteriia</taxon>
        <taxon>Sphingobacteriales</taxon>
        <taxon>Sphingobacteriaceae</taxon>
        <taxon>Sphingobacterium</taxon>
    </lineage>
</organism>
<dbReference type="InterPro" id="IPR014001">
    <property type="entry name" value="Helicase_ATP-bd"/>
</dbReference>
<keyword evidence="1" id="KW-0547">Nucleotide-binding</keyword>
<dbReference type="RefSeq" id="WP_116774599.1">
    <property type="nucleotide sequence ID" value="NZ_QDKG01000001.1"/>
</dbReference>
<keyword evidence="4" id="KW-0067">ATP-binding</keyword>
<dbReference type="GO" id="GO:0003676">
    <property type="term" value="F:nucleic acid binding"/>
    <property type="evidence" value="ECO:0007669"/>
    <property type="project" value="InterPro"/>
</dbReference>
<dbReference type="InterPro" id="IPR011545">
    <property type="entry name" value="DEAD/DEAH_box_helicase_dom"/>
</dbReference>
<dbReference type="CDD" id="cd18787">
    <property type="entry name" value="SF2_C_DEAD"/>
    <property type="match status" value="1"/>
</dbReference>
<keyword evidence="12" id="KW-1185">Reference proteome</keyword>
<dbReference type="InterPro" id="IPR050079">
    <property type="entry name" value="DEAD_box_RNA_helicase"/>
</dbReference>
<comment type="caution">
    <text evidence="11">The sequence shown here is derived from an EMBL/GenBank/DDBJ whole genome shotgun (WGS) entry which is preliminary data.</text>
</comment>
<dbReference type="PANTHER" id="PTHR47959">
    <property type="entry name" value="ATP-DEPENDENT RNA HELICASE RHLE-RELATED"/>
    <property type="match status" value="1"/>
</dbReference>
<dbReference type="GO" id="GO:0003724">
    <property type="term" value="F:RNA helicase activity"/>
    <property type="evidence" value="ECO:0007669"/>
    <property type="project" value="InterPro"/>
</dbReference>
<dbReference type="Gene3D" id="3.40.50.300">
    <property type="entry name" value="P-loop containing nucleotide triphosphate hydrolases"/>
    <property type="match status" value="2"/>
</dbReference>
<dbReference type="PANTHER" id="PTHR47959:SF13">
    <property type="entry name" value="ATP-DEPENDENT RNA HELICASE RHLE"/>
    <property type="match status" value="1"/>
</dbReference>
<dbReference type="Pfam" id="PF00271">
    <property type="entry name" value="Helicase_C"/>
    <property type="match status" value="1"/>
</dbReference>
<name>A0A2T8HMV4_9SPHI</name>
<dbReference type="InterPro" id="IPR044742">
    <property type="entry name" value="DEAD/DEAH_RhlB"/>
</dbReference>
<proteinExistence type="inferred from homology"/>
<keyword evidence="2" id="KW-0378">Hydrolase</keyword>
<reference evidence="11 12" key="1">
    <citation type="submission" date="2018-04" db="EMBL/GenBank/DDBJ databases">
        <title>Sphingobacterium cortibacter sp. nov.</title>
        <authorList>
            <person name="Li Y."/>
        </authorList>
    </citation>
    <scope>NUCLEOTIDE SEQUENCE [LARGE SCALE GENOMIC DNA]</scope>
    <source>
        <strain evidence="11 12">2c-3</strain>
    </source>
</reference>
<dbReference type="PROSITE" id="PS51192">
    <property type="entry name" value="HELICASE_ATP_BIND_1"/>
    <property type="match status" value="1"/>
</dbReference>
<gene>
    <name evidence="11" type="ORF">DC487_03800</name>
</gene>
<dbReference type="InterPro" id="IPR014014">
    <property type="entry name" value="RNA_helicase_DEAD_Q_motif"/>
</dbReference>
<feature type="compositionally biased region" description="Polar residues" evidence="7">
    <location>
        <begin position="408"/>
        <end position="420"/>
    </location>
</feature>
<comment type="similarity">
    <text evidence="5">Belongs to the DEAD box helicase family.</text>
</comment>
<evidence type="ECO:0000259" key="9">
    <source>
        <dbReference type="PROSITE" id="PS51194"/>
    </source>
</evidence>
<dbReference type="OrthoDB" id="9762011at2"/>
<dbReference type="GO" id="GO:0016787">
    <property type="term" value="F:hydrolase activity"/>
    <property type="evidence" value="ECO:0007669"/>
    <property type="project" value="UniProtKB-KW"/>
</dbReference>
<feature type="domain" description="Helicase ATP-binding" evidence="8">
    <location>
        <begin position="32"/>
        <end position="206"/>
    </location>
</feature>
<evidence type="ECO:0000256" key="4">
    <source>
        <dbReference type="ARBA" id="ARBA00022840"/>
    </source>
</evidence>
<dbReference type="InterPro" id="IPR001650">
    <property type="entry name" value="Helicase_C-like"/>
</dbReference>